<dbReference type="SUPFAM" id="SSF54593">
    <property type="entry name" value="Glyoxalase/Bleomycin resistance protein/Dihydroxybiphenyl dioxygenase"/>
    <property type="match status" value="2"/>
</dbReference>
<dbReference type="PANTHER" id="PTHR35908">
    <property type="entry name" value="HYPOTHETICAL FUSION PROTEIN"/>
    <property type="match status" value="1"/>
</dbReference>
<dbReference type="InterPro" id="IPR037523">
    <property type="entry name" value="VOC_core"/>
</dbReference>
<dbReference type="EMBL" id="PDJJ01000001">
    <property type="protein sequence ID" value="PFG41660.1"/>
    <property type="molecule type" value="Genomic_DNA"/>
</dbReference>
<dbReference type="PANTHER" id="PTHR35908:SF1">
    <property type="entry name" value="CONSERVED PROTEIN"/>
    <property type="match status" value="1"/>
</dbReference>
<organism evidence="2 3">
    <name type="scientific">Isoptericola jiangsuensis</name>
    <dbReference type="NCBI Taxonomy" id="548579"/>
    <lineage>
        <taxon>Bacteria</taxon>
        <taxon>Bacillati</taxon>
        <taxon>Actinomycetota</taxon>
        <taxon>Actinomycetes</taxon>
        <taxon>Micrococcales</taxon>
        <taxon>Promicromonosporaceae</taxon>
        <taxon>Isoptericola</taxon>
    </lineage>
</organism>
<feature type="domain" description="VOC" evidence="1">
    <location>
        <begin position="13"/>
        <end position="139"/>
    </location>
</feature>
<dbReference type="Proteomes" id="UP000224130">
    <property type="component" value="Unassembled WGS sequence"/>
</dbReference>
<reference evidence="2 3" key="1">
    <citation type="submission" date="2017-10" db="EMBL/GenBank/DDBJ databases">
        <title>Sequencing the genomes of 1000 actinobacteria strains.</title>
        <authorList>
            <person name="Klenk H.-P."/>
        </authorList>
    </citation>
    <scope>NUCLEOTIDE SEQUENCE [LARGE SCALE GENOMIC DNA]</scope>
    <source>
        <strain evidence="2 3">DSM 21863</strain>
    </source>
</reference>
<protein>
    <recommendedName>
        <fullName evidence="1">VOC domain-containing protein</fullName>
    </recommendedName>
</protein>
<dbReference type="Gene3D" id="3.10.180.10">
    <property type="entry name" value="2,3-Dihydroxybiphenyl 1,2-Dioxygenase, domain 1"/>
    <property type="match status" value="2"/>
</dbReference>
<proteinExistence type="predicted"/>
<dbReference type="OrthoDB" id="1645442at2"/>
<keyword evidence="3" id="KW-1185">Reference proteome</keyword>
<dbReference type="CDD" id="cd06587">
    <property type="entry name" value="VOC"/>
    <property type="match status" value="1"/>
</dbReference>
<dbReference type="Pfam" id="PF18029">
    <property type="entry name" value="Glyoxalase_6"/>
    <property type="match status" value="2"/>
</dbReference>
<name>A0A2A9ETP7_9MICO</name>
<dbReference type="PROSITE" id="PS51819">
    <property type="entry name" value="VOC"/>
    <property type="match status" value="2"/>
</dbReference>
<dbReference type="InterPro" id="IPR041581">
    <property type="entry name" value="Glyoxalase_6"/>
</dbReference>
<evidence type="ECO:0000313" key="3">
    <source>
        <dbReference type="Proteomes" id="UP000224130"/>
    </source>
</evidence>
<accession>A0A2A9ETP7</accession>
<dbReference type="AlphaFoldDB" id="A0A2A9ETP7"/>
<evidence type="ECO:0000259" key="1">
    <source>
        <dbReference type="PROSITE" id="PS51819"/>
    </source>
</evidence>
<gene>
    <name evidence="2" type="ORF">ATJ88_0302</name>
</gene>
<evidence type="ECO:0000313" key="2">
    <source>
        <dbReference type="EMBL" id="PFG41660.1"/>
    </source>
</evidence>
<dbReference type="InterPro" id="IPR029068">
    <property type="entry name" value="Glyas_Bleomycin-R_OHBP_Dase"/>
</dbReference>
<dbReference type="RefSeq" id="WP_098462259.1">
    <property type="nucleotide sequence ID" value="NZ_PDJJ01000001.1"/>
</dbReference>
<feature type="domain" description="VOC" evidence="1">
    <location>
        <begin position="135"/>
        <end position="248"/>
    </location>
</feature>
<comment type="caution">
    <text evidence="2">The sequence shown here is derived from an EMBL/GenBank/DDBJ whole genome shotgun (WGS) entry which is preliminary data.</text>
</comment>
<sequence length="248" mass="26548">MTQDDTTTRRVAAVDALVLDVPDPQTSAEFWRALTDAEVEQAAEGDDWVTLSLPGGWSLAFQPAPDLVPPRWPGQEHPQQLHLDLLVGDVPAYTARAVELGATVLRESERWTTLADPDGHTFDLCVGDVAPGPLEVFGVTFDVDDASAAAAFWARLLGVEVTHDADGMAMIGGDRPLLFQQVEGYNPPRWPDPAYPQQGHLDLAIGPQSLDDAEAAALAVGATRLPGGGETFRVFADPAGHPFCLCVF</sequence>